<evidence type="ECO:0000256" key="1">
    <source>
        <dbReference type="ARBA" id="ARBA00001231"/>
    </source>
</evidence>
<reference evidence="7 8" key="1">
    <citation type="journal article" date="2017" name="BMC Biol.">
        <title>Genomic innovations, transcriptional plasticity and gene loss underlying the evolution and divergence of two highly polyphagous and invasive Helicoverpa pest species.</title>
        <authorList>
            <person name="Pearce S.L."/>
            <person name="Clarke D.F."/>
            <person name="East P.D."/>
            <person name="Elfekih S."/>
            <person name="Gordon K.H."/>
            <person name="Jermiin L.S."/>
            <person name="McGaughran A."/>
            <person name="Oakeshott J.G."/>
            <person name="Papanikolaou A."/>
            <person name="Perera O.P."/>
            <person name="Rane R.V."/>
            <person name="Richards S."/>
            <person name="Tay W.T."/>
            <person name="Walsh T.K."/>
            <person name="Anderson A."/>
            <person name="Anderson C.J."/>
            <person name="Asgari S."/>
            <person name="Board P.G."/>
            <person name="Bretschneider A."/>
            <person name="Campbell P.M."/>
            <person name="Chertemps T."/>
            <person name="Christeller J.T."/>
            <person name="Coppin C.W."/>
            <person name="Downes S.J."/>
            <person name="Duan G."/>
            <person name="Farnsworth C.A."/>
            <person name="Good R.T."/>
            <person name="Han L.B."/>
            <person name="Han Y.C."/>
            <person name="Hatje K."/>
            <person name="Horne I."/>
            <person name="Huang Y.P."/>
            <person name="Hughes D.S."/>
            <person name="Jacquin-Joly E."/>
            <person name="James W."/>
            <person name="Jhangiani S."/>
            <person name="Kollmar M."/>
            <person name="Kuwar S.S."/>
            <person name="Li S."/>
            <person name="Liu N.Y."/>
            <person name="Maibeche M.T."/>
            <person name="Miller J.R."/>
            <person name="Montagne N."/>
            <person name="Perry T."/>
            <person name="Qu J."/>
            <person name="Song S.V."/>
            <person name="Sutton G.G."/>
            <person name="Vogel H."/>
            <person name="Walenz B.P."/>
            <person name="Xu W."/>
            <person name="Zhang H.J."/>
            <person name="Zou Z."/>
            <person name="Batterham P."/>
            <person name="Edwards O.R."/>
            <person name="Feyereisen R."/>
            <person name="Gibbs R.A."/>
            <person name="Heckel D.G."/>
            <person name="McGrath A."/>
            <person name="Robin C."/>
            <person name="Scherer S.E."/>
            <person name="Worley K.C."/>
            <person name="Wu Y.D."/>
        </authorList>
    </citation>
    <scope>NUCLEOTIDE SEQUENCE [LARGE SCALE GENOMIC DNA]</scope>
    <source>
        <strain evidence="7">Harm_GR_Male_#8</strain>
        <tissue evidence="7">Whole organism</tissue>
    </source>
</reference>
<evidence type="ECO:0000256" key="3">
    <source>
        <dbReference type="ARBA" id="ARBA00012663"/>
    </source>
</evidence>
<evidence type="ECO:0000313" key="8">
    <source>
        <dbReference type="Proteomes" id="UP000249218"/>
    </source>
</evidence>
<gene>
    <name evidence="7" type="primary">HaOG203885</name>
    <name evidence="7" type="ORF">B5X24_HaOG203885</name>
</gene>
<feature type="transmembrane region" description="Helical" evidence="5">
    <location>
        <begin position="16"/>
        <end position="34"/>
    </location>
</feature>
<comment type="catalytic activity">
    <reaction evidence="1">
        <text>Hydrolysis of terminal non-reducing N-acetyl-D-hexosamine residues in N-acetyl-beta-D-hexosaminides.</text>
        <dbReference type="EC" id="3.2.1.52"/>
    </reaction>
</comment>
<keyword evidence="5" id="KW-0472">Membrane</keyword>
<dbReference type="EC" id="3.2.1.52" evidence="3"/>
<comment type="similarity">
    <text evidence="2">Belongs to the glycosyl hydrolase 20 family.</text>
</comment>
<keyword evidence="8" id="KW-1185">Reference proteome</keyword>
<dbReference type="AlphaFoldDB" id="A0A2W1BTP4"/>
<dbReference type="CDD" id="cd06565">
    <property type="entry name" value="GH20_GcnA-like"/>
    <property type="match status" value="1"/>
</dbReference>
<dbReference type="GO" id="GO:0005975">
    <property type="term" value="P:carbohydrate metabolic process"/>
    <property type="evidence" value="ECO:0007669"/>
    <property type="project" value="InterPro"/>
</dbReference>
<dbReference type="PANTHER" id="PTHR21040">
    <property type="entry name" value="BCDNA.GH04120"/>
    <property type="match status" value="1"/>
</dbReference>
<evidence type="ECO:0000256" key="2">
    <source>
        <dbReference type="ARBA" id="ARBA00006285"/>
    </source>
</evidence>
<dbReference type="SUPFAM" id="SSF51445">
    <property type="entry name" value="(Trans)glycosidases"/>
    <property type="match status" value="1"/>
</dbReference>
<sequence>MNHIKMCIANVIRRKYKNIVLIAIFCVLISYNIFINTRSNVIDNGKTRSGKVNSKINLEYVTVHLDLKGSPPKMDYLLSLLHTLQYYGANSILLEYEDMFPFEGSIVNLSAVYHYTKHELIQFIKRAKNLEMEIIPLVQTFGHMEYALKLKEFAHLRENRRQPGSICPSNNMSIELITNMLTQVIKLHTPIMPLRHIHIGCDEVYYLNQCSLCKKRVLDKNTLFMDHVQKVTAIVRKLSPGTKVLIWPDMILENKKSKKHISLDNIEAVWWDYRQDLRLLSHTVAYNLHHQFADIWVASAFKGADGKKAVIPNIKNRYLNNLGWLKFIYNYKFGGENKVYDFKGIILTGWSRYSHMSVQCELLPVAMPSLLLNLMLIRTLRGGIEDDFHKIDSCKFFDKYLKSDFEDIFQTLPSHDQKDHQCSFEKTKLYREFHQVFDFNPIDTCLEKLRTSCQLLSSSESKGLHDLQVTCFLYCNSTLKGAKTMSTRLESFMKKYYRTGVINSYINERIRTPQAEIEHLLTRLNSKHNKLYWTRRH</sequence>
<dbReference type="InterPro" id="IPR038901">
    <property type="entry name" value="HEXDC-like"/>
</dbReference>
<dbReference type="InterPro" id="IPR017853">
    <property type="entry name" value="GH"/>
</dbReference>
<protein>
    <recommendedName>
        <fullName evidence="3">beta-N-acetylhexosaminidase</fullName>
        <ecNumber evidence="3">3.2.1.52</ecNumber>
    </recommendedName>
</protein>
<dbReference type="EMBL" id="KZ149938">
    <property type="protein sequence ID" value="PZC77015.1"/>
    <property type="molecule type" value="Genomic_DNA"/>
</dbReference>
<dbReference type="PANTHER" id="PTHR21040:SF8">
    <property type="entry name" value="BCDNA.GH04120"/>
    <property type="match status" value="1"/>
</dbReference>
<dbReference type="GO" id="GO:0004563">
    <property type="term" value="F:beta-N-acetylhexosaminidase activity"/>
    <property type="evidence" value="ECO:0007669"/>
    <property type="project" value="UniProtKB-EC"/>
</dbReference>
<keyword evidence="5" id="KW-1133">Transmembrane helix</keyword>
<evidence type="ECO:0000256" key="5">
    <source>
        <dbReference type="SAM" id="Phobius"/>
    </source>
</evidence>
<keyword evidence="5" id="KW-0812">Transmembrane</keyword>
<dbReference type="OrthoDB" id="10023921at2759"/>
<name>A0A2W1BTP4_HELAM</name>
<dbReference type="Proteomes" id="UP000249218">
    <property type="component" value="Unassembled WGS sequence"/>
</dbReference>
<dbReference type="Pfam" id="PF00728">
    <property type="entry name" value="Glyco_hydro_20"/>
    <property type="match status" value="1"/>
</dbReference>
<accession>A0A2W1BTP4</accession>
<evidence type="ECO:0000313" key="7">
    <source>
        <dbReference type="EMBL" id="PZC77015.1"/>
    </source>
</evidence>
<feature type="domain" description="Glycoside hydrolase family 20 catalytic" evidence="6">
    <location>
        <begin position="113"/>
        <end position="273"/>
    </location>
</feature>
<organism evidence="7 8">
    <name type="scientific">Helicoverpa armigera</name>
    <name type="common">Cotton bollworm</name>
    <name type="synonym">Heliothis armigera</name>
    <dbReference type="NCBI Taxonomy" id="29058"/>
    <lineage>
        <taxon>Eukaryota</taxon>
        <taxon>Metazoa</taxon>
        <taxon>Ecdysozoa</taxon>
        <taxon>Arthropoda</taxon>
        <taxon>Hexapoda</taxon>
        <taxon>Insecta</taxon>
        <taxon>Pterygota</taxon>
        <taxon>Neoptera</taxon>
        <taxon>Endopterygota</taxon>
        <taxon>Lepidoptera</taxon>
        <taxon>Glossata</taxon>
        <taxon>Ditrysia</taxon>
        <taxon>Noctuoidea</taxon>
        <taxon>Noctuidae</taxon>
        <taxon>Heliothinae</taxon>
        <taxon>Helicoverpa</taxon>
    </lineage>
</organism>
<dbReference type="Gene3D" id="3.20.20.80">
    <property type="entry name" value="Glycosidases"/>
    <property type="match status" value="1"/>
</dbReference>
<dbReference type="InterPro" id="IPR015883">
    <property type="entry name" value="Glyco_hydro_20_cat"/>
</dbReference>
<keyword evidence="4" id="KW-0378">Hydrolase</keyword>
<proteinExistence type="inferred from homology"/>
<evidence type="ECO:0000259" key="6">
    <source>
        <dbReference type="Pfam" id="PF00728"/>
    </source>
</evidence>
<evidence type="ECO:0000256" key="4">
    <source>
        <dbReference type="ARBA" id="ARBA00022801"/>
    </source>
</evidence>